<dbReference type="Proteomes" id="UP001249020">
    <property type="component" value="Unassembled WGS sequence"/>
</dbReference>
<dbReference type="InterPro" id="IPR015984">
    <property type="entry name" value="Cyt_c_prime_subgr"/>
</dbReference>
<comment type="PTM">
    <text evidence="7">Binds 1 heme group per subunit.</text>
</comment>
<sequence length="155" mass="16818">MRKTLSAIAILATLFTGTAISKEASSEKQAKTSAEFRQALLQLVRSNMGPLGGMAKGQIPYDADAMQKYGLRIEQLGMMMPDYFETDTRKFSIKTEAADDIWENMADFNAKAQDMVDAAKSLQSVAAAGDEAKFRAAIGSVGSTCKACHDKYKTD</sequence>
<dbReference type="Gene3D" id="1.20.120.10">
    <property type="entry name" value="Cytochrome c/b562"/>
    <property type="match status" value="1"/>
</dbReference>
<keyword evidence="3 6" id="KW-0479">Metal-binding</keyword>
<comment type="caution">
    <text evidence="9">The sequence shown here is derived from an EMBL/GenBank/DDBJ whole genome shotgun (WGS) entry which is preliminary data.</text>
</comment>
<keyword evidence="2 7" id="KW-0349">Heme</keyword>
<evidence type="ECO:0000256" key="4">
    <source>
        <dbReference type="ARBA" id="ARBA00022982"/>
    </source>
</evidence>
<keyword evidence="10" id="KW-1185">Reference proteome</keyword>
<dbReference type="PRINTS" id="PR00608">
    <property type="entry name" value="CYTCHROMECII"/>
</dbReference>
<dbReference type="RefSeq" id="WP_311360650.1">
    <property type="nucleotide sequence ID" value="NZ_JAVRIE010000001.1"/>
</dbReference>
<dbReference type="InterPro" id="IPR012127">
    <property type="entry name" value="Cyt_c_prime"/>
</dbReference>
<dbReference type="InterPro" id="IPR002321">
    <property type="entry name" value="Cyt_c_II"/>
</dbReference>
<dbReference type="GO" id="GO:0020037">
    <property type="term" value="F:heme binding"/>
    <property type="evidence" value="ECO:0007669"/>
    <property type="project" value="InterPro"/>
</dbReference>
<reference evidence="9 10" key="1">
    <citation type="submission" date="2023-09" db="EMBL/GenBank/DDBJ databases">
        <authorList>
            <person name="Rey-Velasco X."/>
        </authorList>
    </citation>
    <scope>NUCLEOTIDE SEQUENCE [LARGE SCALE GENOMIC DNA]</scope>
    <source>
        <strain evidence="9 10">W409</strain>
    </source>
</reference>
<evidence type="ECO:0000256" key="6">
    <source>
        <dbReference type="PIRSR" id="PIRSR000027-1"/>
    </source>
</evidence>
<name>A0AAW8QY54_9ALTE</name>
<feature type="binding site" description="axial binding residue" evidence="6">
    <location>
        <position position="149"/>
    </location>
    <ligand>
        <name>heme c</name>
        <dbReference type="ChEBI" id="CHEBI:61717"/>
    </ligand>
    <ligandPart>
        <name>Fe</name>
        <dbReference type="ChEBI" id="CHEBI:18248"/>
    </ligandPart>
</feature>
<dbReference type="GO" id="GO:0005506">
    <property type="term" value="F:iron ion binding"/>
    <property type="evidence" value="ECO:0007669"/>
    <property type="project" value="InterPro"/>
</dbReference>
<evidence type="ECO:0000256" key="5">
    <source>
        <dbReference type="ARBA" id="ARBA00023004"/>
    </source>
</evidence>
<keyword evidence="8" id="KW-0732">Signal</keyword>
<organism evidence="9 10">
    <name type="scientific">Brumicola blandensis</name>
    <dbReference type="NCBI Taxonomy" id="3075611"/>
    <lineage>
        <taxon>Bacteria</taxon>
        <taxon>Pseudomonadati</taxon>
        <taxon>Pseudomonadota</taxon>
        <taxon>Gammaproteobacteria</taxon>
        <taxon>Alteromonadales</taxon>
        <taxon>Alteromonadaceae</taxon>
        <taxon>Brumicola</taxon>
    </lineage>
</organism>
<dbReference type="GO" id="GO:0022900">
    <property type="term" value="P:electron transport chain"/>
    <property type="evidence" value="ECO:0007669"/>
    <property type="project" value="InterPro"/>
</dbReference>
<dbReference type="AlphaFoldDB" id="A0AAW8QY54"/>
<keyword evidence="4" id="KW-0249">Electron transport</keyword>
<keyword evidence="1" id="KW-0813">Transport</keyword>
<dbReference type="EMBL" id="JAVRIE010000001">
    <property type="protein sequence ID" value="MDT0581882.1"/>
    <property type="molecule type" value="Genomic_DNA"/>
</dbReference>
<evidence type="ECO:0000256" key="2">
    <source>
        <dbReference type="ARBA" id="ARBA00022617"/>
    </source>
</evidence>
<evidence type="ECO:0000256" key="8">
    <source>
        <dbReference type="SAM" id="SignalP"/>
    </source>
</evidence>
<feature type="signal peptide" evidence="8">
    <location>
        <begin position="1"/>
        <end position="21"/>
    </location>
</feature>
<gene>
    <name evidence="9" type="ORF">RM544_04985</name>
</gene>
<accession>A0AAW8QY54</accession>
<proteinExistence type="predicted"/>
<dbReference type="PROSITE" id="PS51009">
    <property type="entry name" value="CYTCII"/>
    <property type="match status" value="1"/>
</dbReference>
<feature type="chain" id="PRO_5043678850" evidence="8">
    <location>
        <begin position="22"/>
        <end position="155"/>
    </location>
</feature>
<dbReference type="Pfam" id="PF01322">
    <property type="entry name" value="Cytochrom_C_2"/>
    <property type="match status" value="1"/>
</dbReference>
<protein>
    <submittedName>
        <fullName evidence="9">Cytochrome c</fullName>
    </submittedName>
</protein>
<dbReference type="GO" id="GO:0042597">
    <property type="term" value="C:periplasmic space"/>
    <property type="evidence" value="ECO:0007669"/>
    <property type="project" value="InterPro"/>
</dbReference>
<dbReference type="InterPro" id="IPR010980">
    <property type="entry name" value="Cyt_c/b562"/>
</dbReference>
<feature type="binding site" description="covalent" evidence="7">
    <location>
        <position position="148"/>
    </location>
    <ligand>
        <name>heme c</name>
        <dbReference type="ChEBI" id="CHEBI:61717"/>
    </ligand>
</feature>
<evidence type="ECO:0000313" key="9">
    <source>
        <dbReference type="EMBL" id="MDT0581882.1"/>
    </source>
</evidence>
<evidence type="ECO:0000313" key="10">
    <source>
        <dbReference type="Proteomes" id="UP001249020"/>
    </source>
</evidence>
<feature type="binding site" description="covalent" evidence="7">
    <location>
        <position position="145"/>
    </location>
    <ligand>
        <name>heme c</name>
        <dbReference type="ChEBI" id="CHEBI:61717"/>
    </ligand>
</feature>
<dbReference type="GO" id="GO:0009055">
    <property type="term" value="F:electron transfer activity"/>
    <property type="evidence" value="ECO:0007669"/>
    <property type="project" value="InterPro"/>
</dbReference>
<dbReference type="SUPFAM" id="SSF47175">
    <property type="entry name" value="Cytochromes"/>
    <property type="match status" value="1"/>
</dbReference>
<dbReference type="PIRSF" id="PIRSF000027">
    <property type="entry name" value="Cytc_c_prime"/>
    <property type="match status" value="1"/>
</dbReference>
<evidence type="ECO:0000256" key="7">
    <source>
        <dbReference type="PIRSR" id="PIRSR000027-2"/>
    </source>
</evidence>
<evidence type="ECO:0000256" key="1">
    <source>
        <dbReference type="ARBA" id="ARBA00022448"/>
    </source>
</evidence>
<evidence type="ECO:0000256" key="3">
    <source>
        <dbReference type="ARBA" id="ARBA00022723"/>
    </source>
</evidence>
<keyword evidence="5 6" id="KW-0408">Iron</keyword>